<dbReference type="Proteomes" id="UP000711488">
    <property type="component" value="Unassembled WGS sequence"/>
</dbReference>
<reference evidence="2" key="1">
    <citation type="submission" date="2014-08" db="EMBL/GenBank/DDBJ databases">
        <authorList>
            <person name="Murali S."/>
            <person name="Richards S."/>
            <person name="Bandaranaike D."/>
            <person name="Bellair M."/>
            <person name="Blankenburg K."/>
            <person name="Chao H."/>
            <person name="Dinh H."/>
            <person name="Doddapaneni H."/>
            <person name="Dugan-Rocha S."/>
            <person name="Elkadiri S."/>
            <person name="Gnanaolivu R."/>
            <person name="Hughes D."/>
            <person name="Lee S."/>
            <person name="Li M."/>
            <person name="Ming W."/>
            <person name="Munidasa M."/>
            <person name="Muniz J."/>
            <person name="Nguyen L."/>
            <person name="Osuji N."/>
            <person name="Pu L.-L."/>
            <person name="Puazo M."/>
            <person name="Skinner E."/>
            <person name="Qu C."/>
            <person name="Quiroz J."/>
            <person name="Raj R."/>
            <person name="Weissenberger G."/>
            <person name="Xin Y."/>
            <person name="Zou X."/>
            <person name="Han Y."/>
            <person name="Worley K."/>
            <person name="Muzny D."/>
            <person name="Gibbs R."/>
        </authorList>
    </citation>
    <scope>NUCLEOTIDE SEQUENCE</scope>
    <source>
        <strain evidence="2">HAZT.00-mixed</strain>
        <tissue evidence="2">Whole organism</tissue>
    </source>
</reference>
<feature type="signal peptide" evidence="1">
    <location>
        <begin position="1"/>
        <end position="28"/>
    </location>
</feature>
<gene>
    <name evidence="2" type="ORF">HAZT_HAZT006774</name>
</gene>
<proteinExistence type="predicted"/>
<reference evidence="2" key="2">
    <citation type="journal article" date="2018" name="Environ. Sci. Technol.">
        <title>The Toxicogenome of Hyalella azteca: A Model for Sediment Ecotoxicology and Evolutionary Toxicology.</title>
        <authorList>
            <person name="Poynton H.C."/>
            <person name="Hasenbein S."/>
            <person name="Benoit J.B."/>
            <person name="Sepulveda M.S."/>
            <person name="Poelchau M.F."/>
            <person name="Hughes D.S.T."/>
            <person name="Murali S.C."/>
            <person name="Chen S."/>
            <person name="Glastad K.M."/>
            <person name="Goodisman M.A.D."/>
            <person name="Werren J.H."/>
            <person name="Vineis J.H."/>
            <person name="Bowen J.L."/>
            <person name="Friedrich M."/>
            <person name="Jones J."/>
            <person name="Robertson H.M."/>
            <person name="Feyereisen R."/>
            <person name="Mechler-Hickson A."/>
            <person name="Mathers N."/>
            <person name="Lee C.E."/>
            <person name="Colbourne J.K."/>
            <person name="Biales A."/>
            <person name="Johnston J.S."/>
            <person name="Wellborn G.A."/>
            <person name="Rosendale A.J."/>
            <person name="Cridge A.G."/>
            <person name="Munoz-Torres M.C."/>
            <person name="Bain P.A."/>
            <person name="Manny A.R."/>
            <person name="Major K.M."/>
            <person name="Lambert F.N."/>
            <person name="Vulpe C.D."/>
            <person name="Tuck P."/>
            <person name="Blalock B.J."/>
            <person name="Lin Y.Y."/>
            <person name="Smith M.E."/>
            <person name="Ochoa-Acuna H."/>
            <person name="Chen M.M."/>
            <person name="Childers C.P."/>
            <person name="Qu J."/>
            <person name="Dugan S."/>
            <person name="Lee S.L."/>
            <person name="Chao H."/>
            <person name="Dinh H."/>
            <person name="Han Y."/>
            <person name="Doddapaneni H."/>
            <person name="Worley K.C."/>
            <person name="Muzny D.M."/>
            <person name="Gibbs R.A."/>
            <person name="Richards S."/>
        </authorList>
    </citation>
    <scope>NUCLEOTIDE SEQUENCE</scope>
    <source>
        <strain evidence="2">HAZT.00-mixed</strain>
        <tissue evidence="2">Whole organism</tissue>
    </source>
</reference>
<accession>A0A6A0GWT2</accession>
<evidence type="ECO:0000313" key="2">
    <source>
        <dbReference type="EMBL" id="KAA0191180.1"/>
    </source>
</evidence>
<name>A0A6A0GWT2_HYAAZ</name>
<comment type="caution">
    <text evidence="2">The sequence shown here is derived from an EMBL/GenBank/DDBJ whole genome shotgun (WGS) entry which is preliminary data.</text>
</comment>
<reference evidence="2" key="3">
    <citation type="submission" date="2019-06" db="EMBL/GenBank/DDBJ databases">
        <authorList>
            <person name="Poynton C."/>
            <person name="Hasenbein S."/>
            <person name="Benoit J.B."/>
            <person name="Sepulveda M.S."/>
            <person name="Poelchau M.F."/>
            <person name="Murali S.C."/>
            <person name="Chen S."/>
            <person name="Glastad K.M."/>
            <person name="Werren J.H."/>
            <person name="Vineis J.H."/>
            <person name="Bowen J.L."/>
            <person name="Friedrich M."/>
            <person name="Jones J."/>
            <person name="Robertson H.M."/>
            <person name="Feyereisen R."/>
            <person name="Mechler-Hickson A."/>
            <person name="Mathers N."/>
            <person name="Lee C.E."/>
            <person name="Colbourne J.K."/>
            <person name="Biales A."/>
            <person name="Johnston J.S."/>
            <person name="Wellborn G.A."/>
            <person name="Rosendale A.J."/>
            <person name="Cridge A.G."/>
            <person name="Munoz-Torres M.C."/>
            <person name="Bain P.A."/>
            <person name="Manny A.R."/>
            <person name="Major K.M."/>
            <person name="Lambert F.N."/>
            <person name="Vulpe C.D."/>
            <person name="Tuck P."/>
            <person name="Blalock B.J."/>
            <person name="Lin Y.-Y."/>
            <person name="Smith M.E."/>
            <person name="Ochoa-Acuna H."/>
            <person name="Chen M.-J.M."/>
            <person name="Childers C.P."/>
            <person name="Qu J."/>
            <person name="Dugan S."/>
            <person name="Lee S.L."/>
            <person name="Chao H."/>
            <person name="Dinh H."/>
            <person name="Han Y."/>
            <person name="Doddapaneni H."/>
            <person name="Worley K.C."/>
            <person name="Muzny D.M."/>
            <person name="Gibbs R.A."/>
            <person name="Richards S."/>
        </authorList>
    </citation>
    <scope>NUCLEOTIDE SEQUENCE</scope>
    <source>
        <strain evidence="2">HAZT.00-mixed</strain>
        <tissue evidence="2">Whole organism</tissue>
    </source>
</reference>
<dbReference type="AlphaFoldDB" id="A0A6A0GWT2"/>
<sequence length="79" mass="8408">MEVEEGRARRPPADGGCVLLCLLTVAAAADTSAHWTSVSIIVAPIKTINSPHVSPDAPRSRRVWQGEGVGTQGWTLPYV</sequence>
<organism evidence="2">
    <name type="scientific">Hyalella azteca</name>
    <name type="common">Amphipod</name>
    <dbReference type="NCBI Taxonomy" id="294128"/>
    <lineage>
        <taxon>Eukaryota</taxon>
        <taxon>Metazoa</taxon>
        <taxon>Ecdysozoa</taxon>
        <taxon>Arthropoda</taxon>
        <taxon>Crustacea</taxon>
        <taxon>Multicrustacea</taxon>
        <taxon>Malacostraca</taxon>
        <taxon>Eumalacostraca</taxon>
        <taxon>Peracarida</taxon>
        <taxon>Amphipoda</taxon>
        <taxon>Senticaudata</taxon>
        <taxon>Talitrida</taxon>
        <taxon>Talitroidea</taxon>
        <taxon>Hyalellidae</taxon>
        <taxon>Hyalella</taxon>
    </lineage>
</organism>
<feature type="chain" id="PRO_5025494715" evidence="1">
    <location>
        <begin position="29"/>
        <end position="79"/>
    </location>
</feature>
<keyword evidence="1" id="KW-0732">Signal</keyword>
<dbReference type="EMBL" id="JQDR03012479">
    <property type="protein sequence ID" value="KAA0191180.1"/>
    <property type="molecule type" value="Genomic_DNA"/>
</dbReference>
<protein>
    <submittedName>
        <fullName evidence="2">Uncharacterized protein</fullName>
    </submittedName>
</protein>
<evidence type="ECO:0000256" key="1">
    <source>
        <dbReference type="SAM" id="SignalP"/>
    </source>
</evidence>